<dbReference type="AlphaFoldDB" id="A0A9D1LIH5"/>
<dbReference type="Proteomes" id="UP000824074">
    <property type="component" value="Unassembled WGS sequence"/>
</dbReference>
<reference evidence="1" key="2">
    <citation type="journal article" date="2021" name="PeerJ">
        <title>Extensive microbial diversity within the chicken gut microbiome revealed by metagenomics and culture.</title>
        <authorList>
            <person name="Gilroy R."/>
            <person name="Ravi A."/>
            <person name="Getino M."/>
            <person name="Pursley I."/>
            <person name="Horton D.L."/>
            <person name="Alikhan N.F."/>
            <person name="Baker D."/>
            <person name="Gharbi K."/>
            <person name="Hall N."/>
            <person name="Watson M."/>
            <person name="Adriaenssens E.M."/>
            <person name="Foster-Nyarko E."/>
            <person name="Jarju S."/>
            <person name="Secka A."/>
            <person name="Antonio M."/>
            <person name="Oren A."/>
            <person name="Chaudhuri R.R."/>
            <person name="La Ragione R."/>
            <person name="Hildebrand F."/>
            <person name="Pallen M.J."/>
        </authorList>
    </citation>
    <scope>NUCLEOTIDE SEQUENCE</scope>
    <source>
        <strain evidence="1">CHK193-30670</strain>
    </source>
</reference>
<evidence type="ECO:0000313" key="2">
    <source>
        <dbReference type="Proteomes" id="UP000824074"/>
    </source>
</evidence>
<organism evidence="1 2">
    <name type="scientific">Candidatus Aphodocola excrementigallinarum</name>
    <dbReference type="NCBI Taxonomy" id="2840670"/>
    <lineage>
        <taxon>Bacteria</taxon>
        <taxon>Bacillati</taxon>
        <taxon>Bacillota</taxon>
        <taxon>Bacilli</taxon>
        <taxon>Candidatus Aphodocola</taxon>
    </lineage>
</organism>
<comment type="caution">
    <text evidence="1">The sequence shown here is derived from an EMBL/GenBank/DDBJ whole genome shotgun (WGS) entry which is preliminary data.</text>
</comment>
<name>A0A9D1LIH5_9FIRM</name>
<accession>A0A9D1LIH5</accession>
<sequence length="120" mass="13908">MKIKKVLMVGGNESIGVPCSVLGKNKKGFMQLLYEELIKEEINIGVIDLFSMFINKSWNIDEVLKHNLTLKEIKNMQKAAVMINRQDFFNKLFVSKDLENLSTIKPDDDKKRITDLLKEY</sequence>
<protein>
    <submittedName>
        <fullName evidence="1">Uncharacterized protein</fullName>
    </submittedName>
</protein>
<reference evidence="1" key="1">
    <citation type="submission" date="2020-10" db="EMBL/GenBank/DDBJ databases">
        <authorList>
            <person name="Gilroy R."/>
        </authorList>
    </citation>
    <scope>NUCLEOTIDE SEQUENCE</scope>
    <source>
        <strain evidence="1">CHK193-30670</strain>
    </source>
</reference>
<gene>
    <name evidence="1" type="ORF">IAB68_01615</name>
</gene>
<evidence type="ECO:0000313" key="1">
    <source>
        <dbReference type="EMBL" id="HIU39986.1"/>
    </source>
</evidence>
<dbReference type="EMBL" id="DVMT01000016">
    <property type="protein sequence ID" value="HIU39986.1"/>
    <property type="molecule type" value="Genomic_DNA"/>
</dbReference>
<proteinExistence type="predicted"/>